<proteinExistence type="inferred from homology"/>
<comment type="caution">
    <text evidence="6">The sequence shown here is derived from an EMBL/GenBank/DDBJ whole genome shotgun (WGS) entry which is preliminary data.</text>
</comment>
<dbReference type="GO" id="GO:0016887">
    <property type="term" value="F:ATP hydrolysis activity"/>
    <property type="evidence" value="ECO:0007669"/>
    <property type="project" value="InterPro"/>
</dbReference>
<evidence type="ECO:0000313" key="7">
    <source>
        <dbReference type="Proteomes" id="UP000243053"/>
    </source>
</evidence>
<feature type="domain" description="ABC transporter" evidence="5">
    <location>
        <begin position="5"/>
        <end position="243"/>
    </location>
</feature>
<sequence>MKNIVTMANIHKRYDGQQIETHALQGVSLDIRQGEFVAITGPSGCGKSTLLSIMGLMDSPSEGEYQLANITTSGLKVDQRTQIRNEHIGYVFQSFNLIDNLTVFENVALPLEHRGCKKSEIKTRVEEVLTQVDMLHRQHYRPNQLSGGQQQRIAIARALVGKPDLILVDEPTGNLDSKNGDQVMSLLEQLNKNGSTIVMVTHDSRYSRCASRQIQLLDGQIVSEINTGLSPQPSTIDINEKSLQGVA</sequence>
<dbReference type="GO" id="GO:0022857">
    <property type="term" value="F:transmembrane transporter activity"/>
    <property type="evidence" value="ECO:0007669"/>
    <property type="project" value="TreeGrafter"/>
</dbReference>
<dbReference type="CDD" id="cd03255">
    <property type="entry name" value="ABC_MJ0796_LolCDE_FtsE"/>
    <property type="match status" value="1"/>
</dbReference>
<evidence type="ECO:0000313" key="6">
    <source>
        <dbReference type="EMBL" id="OUR74849.1"/>
    </source>
</evidence>
<keyword evidence="1" id="KW-0813">Transport</keyword>
<dbReference type="PROSITE" id="PS50893">
    <property type="entry name" value="ABC_TRANSPORTER_2"/>
    <property type="match status" value="1"/>
</dbReference>
<organism evidence="6 7">
    <name type="scientific">Colwellia psychrerythraea</name>
    <name type="common">Vibrio psychroerythus</name>
    <dbReference type="NCBI Taxonomy" id="28229"/>
    <lineage>
        <taxon>Bacteria</taxon>
        <taxon>Pseudomonadati</taxon>
        <taxon>Pseudomonadota</taxon>
        <taxon>Gammaproteobacteria</taxon>
        <taxon>Alteromonadales</taxon>
        <taxon>Colwelliaceae</taxon>
        <taxon>Colwellia</taxon>
    </lineage>
</organism>
<dbReference type="Gene3D" id="3.40.50.300">
    <property type="entry name" value="P-loop containing nucleotide triphosphate hydrolases"/>
    <property type="match status" value="1"/>
</dbReference>
<comment type="similarity">
    <text evidence="4">Belongs to the ABC transporter superfamily. Macrolide exporter (TC 3.A.1.122) family.</text>
</comment>
<dbReference type="PROSITE" id="PS00211">
    <property type="entry name" value="ABC_TRANSPORTER_1"/>
    <property type="match status" value="1"/>
</dbReference>
<evidence type="ECO:0000256" key="2">
    <source>
        <dbReference type="ARBA" id="ARBA00022741"/>
    </source>
</evidence>
<dbReference type="AlphaFoldDB" id="A0A1Y5DXT2"/>
<keyword evidence="3 6" id="KW-0067">ATP-binding</keyword>
<dbReference type="SUPFAM" id="SSF52540">
    <property type="entry name" value="P-loop containing nucleoside triphosphate hydrolases"/>
    <property type="match status" value="1"/>
</dbReference>
<gene>
    <name evidence="6" type="ORF">A9Q75_19045</name>
</gene>
<dbReference type="EMBL" id="MAAF01000120">
    <property type="protein sequence ID" value="OUR74849.1"/>
    <property type="molecule type" value="Genomic_DNA"/>
</dbReference>
<evidence type="ECO:0000256" key="3">
    <source>
        <dbReference type="ARBA" id="ARBA00022840"/>
    </source>
</evidence>
<dbReference type="InterPro" id="IPR003593">
    <property type="entry name" value="AAA+_ATPase"/>
</dbReference>
<protein>
    <submittedName>
        <fullName evidence="6">ABC transporter ATP-binding protein</fullName>
    </submittedName>
</protein>
<dbReference type="GO" id="GO:0005886">
    <property type="term" value="C:plasma membrane"/>
    <property type="evidence" value="ECO:0007669"/>
    <property type="project" value="TreeGrafter"/>
</dbReference>
<dbReference type="GO" id="GO:0005524">
    <property type="term" value="F:ATP binding"/>
    <property type="evidence" value="ECO:0007669"/>
    <property type="project" value="UniProtKB-KW"/>
</dbReference>
<evidence type="ECO:0000259" key="5">
    <source>
        <dbReference type="PROSITE" id="PS50893"/>
    </source>
</evidence>
<dbReference type="Pfam" id="PF00005">
    <property type="entry name" value="ABC_tran"/>
    <property type="match status" value="1"/>
</dbReference>
<reference evidence="7" key="1">
    <citation type="journal article" date="2017" name="Proc. Natl. Acad. Sci. U.S.A.">
        <title>Simulation of Deepwater Horizon oil plume reveals substrate specialization within a complex community of hydrocarbon degraders.</title>
        <authorList>
            <person name="Hu P."/>
            <person name="Dubinsky E.A."/>
            <person name="Probst A.J."/>
            <person name="Wang J."/>
            <person name="Sieber C.M.K."/>
            <person name="Tom L.M."/>
            <person name="Gardinali P."/>
            <person name="Banfield J.F."/>
            <person name="Atlas R.M."/>
            <person name="Andersen G.L."/>
        </authorList>
    </citation>
    <scope>NUCLEOTIDE SEQUENCE [LARGE SCALE GENOMIC DNA]</scope>
</reference>
<accession>A0A1Y5DXT2</accession>
<dbReference type="InterPro" id="IPR027417">
    <property type="entry name" value="P-loop_NTPase"/>
</dbReference>
<keyword evidence="2" id="KW-0547">Nucleotide-binding</keyword>
<evidence type="ECO:0000256" key="1">
    <source>
        <dbReference type="ARBA" id="ARBA00022448"/>
    </source>
</evidence>
<dbReference type="InterPro" id="IPR017871">
    <property type="entry name" value="ABC_transporter-like_CS"/>
</dbReference>
<dbReference type="FunFam" id="3.40.50.300:FF:000032">
    <property type="entry name" value="Export ABC transporter ATP-binding protein"/>
    <property type="match status" value="1"/>
</dbReference>
<dbReference type="InterPro" id="IPR017911">
    <property type="entry name" value="MacB-like_ATP-bd"/>
</dbReference>
<name>A0A1Y5DXT2_COLPS</name>
<dbReference type="InterPro" id="IPR003439">
    <property type="entry name" value="ABC_transporter-like_ATP-bd"/>
</dbReference>
<evidence type="ECO:0000256" key="4">
    <source>
        <dbReference type="ARBA" id="ARBA00038388"/>
    </source>
</evidence>
<dbReference type="PANTHER" id="PTHR24220:SF648">
    <property type="entry name" value="ABC TRANSPORTER ATP-BINDING PROTEIN YTRE"/>
    <property type="match status" value="1"/>
</dbReference>
<dbReference type="GO" id="GO:1902495">
    <property type="term" value="C:transmembrane transporter complex"/>
    <property type="evidence" value="ECO:0007669"/>
    <property type="project" value="UniProtKB-ARBA"/>
</dbReference>
<dbReference type="SMART" id="SM00382">
    <property type="entry name" value="AAA"/>
    <property type="match status" value="1"/>
</dbReference>
<dbReference type="PANTHER" id="PTHR24220">
    <property type="entry name" value="IMPORT ATP-BINDING PROTEIN"/>
    <property type="match status" value="1"/>
</dbReference>
<dbReference type="Proteomes" id="UP000243053">
    <property type="component" value="Unassembled WGS sequence"/>
</dbReference>
<dbReference type="InterPro" id="IPR015854">
    <property type="entry name" value="ABC_transpr_LolD-like"/>
</dbReference>